<comment type="caution">
    <text evidence="2">The sequence shown here is derived from an EMBL/GenBank/DDBJ whole genome shotgun (WGS) entry which is preliminary data.</text>
</comment>
<name>A0A2P5KAP1_9BURK</name>
<protein>
    <submittedName>
        <fullName evidence="2">Uncharacterized protein</fullName>
    </submittedName>
</protein>
<feature type="compositionally biased region" description="Polar residues" evidence="1">
    <location>
        <begin position="1"/>
        <end position="28"/>
    </location>
</feature>
<organism evidence="2 3">
    <name type="scientific">Mycetohabitans endofungorum</name>
    <dbReference type="NCBI Taxonomy" id="417203"/>
    <lineage>
        <taxon>Bacteria</taxon>
        <taxon>Pseudomonadati</taxon>
        <taxon>Pseudomonadota</taxon>
        <taxon>Betaproteobacteria</taxon>
        <taxon>Burkholderiales</taxon>
        <taxon>Burkholderiaceae</taxon>
        <taxon>Mycetohabitans</taxon>
    </lineage>
</organism>
<feature type="region of interest" description="Disordered" evidence="1">
    <location>
        <begin position="86"/>
        <end position="108"/>
    </location>
</feature>
<evidence type="ECO:0000313" key="3">
    <source>
        <dbReference type="Proteomes" id="UP000243096"/>
    </source>
</evidence>
<proteinExistence type="predicted"/>
<reference evidence="2 3" key="1">
    <citation type="submission" date="2018-01" db="EMBL/GenBank/DDBJ databases">
        <title>Genomic Encyclopedia of Type Strains, Phase III (KMG-III): the genomes of soil and plant-associated and newly described type strains.</title>
        <authorList>
            <person name="Whitman W."/>
        </authorList>
    </citation>
    <scope>NUCLEOTIDE SEQUENCE [LARGE SCALE GENOMIC DNA]</scope>
    <source>
        <strain evidence="2 3">HKI456</strain>
    </source>
</reference>
<feature type="compositionally biased region" description="Basic and acidic residues" evidence="1">
    <location>
        <begin position="91"/>
        <end position="108"/>
    </location>
</feature>
<dbReference type="RefSeq" id="WP_146064023.1">
    <property type="nucleotide sequence ID" value="NZ_CP062179.1"/>
</dbReference>
<dbReference type="EMBL" id="PRDW01000006">
    <property type="protein sequence ID" value="PPB83781.1"/>
    <property type="molecule type" value="Genomic_DNA"/>
</dbReference>
<dbReference type="Proteomes" id="UP000243096">
    <property type="component" value="Unassembled WGS sequence"/>
</dbReference>
<dbReference type="AlphaFoldDB" id="A0A2P5KAP1"/>
<evidence type="ECO:0000256" key="1">
    <source>
        <dbReference type="SAM" id="MobiDB-lite"/>
    </source>
</evidence>
<gene>
    <name evidence="2" type="ORF">B0O95_106172</name>
</gene>
<feature type="region of interest" description="Disordered" evidence="1">
    <location>
        <begin position="1"/>
        <end position="40"/>
    </location>
</feature>
<accession>A0A2P5KAP1</accession>
<evidence type="ECO:0000313" key="2">
    <source>
        <dbReference type="EMBL" id="PPB83781.1"/>
    </source>
</evidence>
<keyword evidence="3" id="KW-1185">Reference proteome</keyword>
<sequence>MKPQISQNFFNSTHRLISSANTSTQPNEASGRRAAKPNSINTGVFCGLFSRKHLSKEERDAFYQEKVEKEWPKTVENWEKSNISQYHKMQKPKEKEQKKLRAKHEKADKAWKQVKKYNIEKISAADLAQPKEAKGKNPLLL</sequence>